<evidence type="ECO:0000256" key="2">
    <source>
        <dbReference type="ARBA" id="ARBA00009045"/>
    </source>
</evidence>
<keyword evidence="7 9" id="KW-0472">Membrane</keyword>
<feature type="compositionally biased region" description="Basic and acidic residues" evidence="8">
    <location>
        <begin position="307"/>
        <end position="318"/>
    </location>
</feature>
<evidence type="ECO:0000256" key="1">
    <source>
        <dbReference type="ARBA" id="ARBA00004141"/>
    </source>
</evidence>
<dbReference type="InterPro" id="IPR003903">
    <property type="entry name" value="UIM_dom"/>
</dbReference>
<feature type="compositionally biased region" description="Basic and acidic residues" evidence="8">
    <location>
        <begin position="279"/>
        <end position="294"/>
    </location>
</feature>
<dbReference type="AlphaFoldDB" id="A0A8B8E0G3"/>
<reference evidence="12" key="1">
    <citation type="submission" date="2025-08" db="UniProtKB">
        <authorList>
            <consortium name="RefSeq"/>
        </authorList>
    </citation>
    <scope>IDENTIFICATION</scope>
    <source>
        <tissue evidence="12">Whole sample</tissue>
    </source>
</reference>
<dbReference type="GO" id="GO:0006508">
    <property type="term" value="P:proteolysis"/>
    <property type="evidence" value="ECO:0007669"/>
    <property type="project" value="UniProtKB-KW"/>
</dbReference>
<dbReference type="PANTHER" id="PTHR43066">
    <property type="entry name" value="RHOMBOID-RELATED PROTEIN"/>
    <property type="match status" value="1"/>
</dbReference>
<evidence type="ECO:0000256" key="7">
    <source>
        <dbReference type="ARBA" id="ARBA00023136"/>
    </source>
</evidence>
<dbReference type="SUPFAM" id="SSF144091">
    <property type="entry name" value="Rhomboid-like"/>
    <property type="match status" value="1"/>
</dbReference>
<feature type="transmembrane region" description="Helical" evidence="9">
    <location>
        <begin position="181"/>
        <end position="210"/>
    </location>
</feature>
<dbReference type="Pfam" id="PF01694">
    <property type="entry name" value="Rhomboid"/>
    <property type="match status" value="1"/>
</dbReference>
<feature type="region of interest" description="Disordered" evidence="8">
    <location>
        <begin position="250"/>
        <end position="318"/>
    </location>
</feature>
<feature type="transmembrane region" description="Helical" evidence="9">
    <location>
        <begin position="21"/>
        <end position="41"/>
    </location>
</feature>
<feature type="transmembrane region" description="Helical" evidence="9">
    <location>
        <begin position="141"/>
        <end position="161"/>
    </location>
</feature>
<dbReference type="Proteomes" id="UP000694844">
    <property type="component" value="Chromosome 4"/>
</dbReference>
<keyword evidence="4 9" id="KW-0812">Transmembrane</keyword>
<evidence type="ECO:0000256" key="3">
    <source>
        <dbReference type="ARBA" id="ARBA00022670"/>
    </source>
</evidence>
<evidence type="ECO:0000313" key="11">
    <source>
        <dbReference type="Proteomes" id="UP000694844"/>
    </source>
</evidence>
<dbReference type="PANTHER" id="PTHR43066:SF1">
    <property type="entry name" value="RHOMBOID PROTEIN 2"/>
    <property type="match status" value="1"/>
</dbReference>
<keyword evidence="3" id="KW-0645">Protease</keyword>
<comment type="subcellular location">
    <subcellularLocation>
        <location evidence="1">Membrane</location>
        <topology evidence="1">Multi-pass membrane protein</topology>
    </subcellularLocation>
</comment>
<accession>A0A8B8E0G3</accession>
<organism evidence="11 12">
    <name type="scientific">Crassostrea virginica</name>
    <name type="common">Eastern oyster</name>
    <dbReference type="NCBI Taxonomy" id="6565"/>
    <lineage>
        <taxon>Eukaryota</taxon>
        <taxon>Metazoa</taxon>
        <taxon>Spiralia</taxon>
        <taxon>Lophotrochozoa</taxon>
        <taxon>Mollusca</taxon>
        <taxon>Bivalvia</taxon>
        <taxon>Autobranchia</taxon>
        <taxon>Pteriomorphia</taxon>
        <taxon>Ostreida</taxon>
        <taxon>Ostreoidea</taxon>
        <taxon>Ostreidae</taxon>
        <taxon>Crassostrea</taxon>
    </lineage>
</organism>
<dbReference type="Gene3D" id="1.20.1540.10">
    <property type="entry name" value="Rhomboid-like"/>
    <property type="match status" value="1"/>
</dbReference>
<evidence type="ECO:0000256" key="8">
    <source>
        <dbReference type="SAM" id="MobiDB-lite"/>
    </source>
</evidence>
<dbReference type="KEGG" id="cvn:111130437"/>
<keyword evidence="11" id="KW-1185">Reference proteome</keyword>
<dbReference type="InterPro" id="IPR022764">
    <property type="entry name" value="Peptidase_S54_rhomboid_dom"/>
</dbReference>
<dbReference type="OrthoDB" id="10257275at2759"/>
<keyword evidence="6 9" id="KW-1133">Transmembrane helix</keyword>
<evidence type="ECO:0000256" key="9">
    <source>
        <dbReference type="SAM" id="Phobius"/>
    </source>
</evidence>
<dbReference type="PROSITE" id="PS50330">
    <property type="entry name" value="UIM"/>
    <property type="match status" value="1"/>
</dbReference>
<comment type="similarity">
    <text evidence="2">Belongs to the peptidase S54 family.</text>
</comment>
<keyword evidence="5" id="KW-0378">Hydrolase</keyword>
<dbReference type="RefSeq" id="XP_022333219.1">
    <property type="nucleotide sequence ID" value="XM_022477511.1"/>
</dbReference>
<dbReference type="GO" id="GO:0004252">
    <property type="term" value="F:serine-type endopeptidase activity"/>
    <property type="evidence" value="ECO:0007669"/>
    <property type="project" value="InterPro"/>
</dbReference>
<dbReference type="GO" id="GO:0016020">
    <property type="term" value="C:membrane"/>
    <property type="evidence" value="ECO:0007669"/>
    <property type="project" value="UniProtKB-SubCell"/>
</dbReference>
<evidence type="ECO:0000256" key="5">
    <source>
        <dbReference type="ARBA" id="ARBA00022801"/>
    </source>
</evidence>
<name>A0A8B8E0G3_CRAVI</name>
<dbReference type="InterPro" id="IPR035952">
    <property type="entry name" value="Rhomboid-like_sf"/>
</dbReference>
<feature type="transmembrane region" description="Helical" evidence="9">
    <location>
        <begin position="106"/>
        <end position="129"/>
    </location>
</feature>
<evidence type="ECO:0000259" key="10">
    <source>
        <dbReference type="Pfam" id="PF01694"/>
    </source>
</evidence>
<sequence length="318" mass="36595">MARRGQNLGLFLLMMQVMNIGIENIPPVTLISTIVQVVIFLELGNVYKWFPSPSHVCISAFNILDRQEWKRMILGSLYHADDFHLYYNMVSFLWKGRQLERRFGSVYFGFLLVIFTVLTSIVYVAINVIMSEVFDDRSYRMQCAVGFSGVIFALKVLVTHYSPSGMQYILGAIPVPSKYVFWAELVLIQIITPNASFVGHLAGILVGLAYTKGPLKIIMDSFFQPSEYRRFSGGGYASARSDNYSGYRYRNDTGYRNQNYPANTNDRYSDYTGGLSEEEQLRRAQEESMREGQDTRTPSRPLYPDLDDLRRRRAERFN</sequence>
<feature type="compositionally biased region" description="Polar residues" evidence="8">
    <location>
        <begin position="254"/>
        <end position="266"/>
    </location>
</feature>
<dbReference type="GeneID" id="111130437"/>
<feature type="domain" description="Peptidase S54 rhomboid" evidence="10">
    <location>
        <begin position="67"/>
        <end position="211"/>
    </location>
</feature>
<evidence type="ECO:0000313" key="12">
    <source>
        <dbReference type="RefSeq" id="XP_022333219.1"/>
    </source>
</evidence>
<proteinExistence type="inferred from homology"/>
<protein>
    <submittedName>
        <fullName evidence="12">Rhomboid-related protein 4-like</fullName>
    </submittedName>
</protein>
<evidence type="ECO:0000256" key="4">
    <source>
        <dbReference type="ARBA" id="ARBA00022692"/>
    </source>
</evidence>
<evidence type="ECO:0000256" key="6">
    <source>
        <dbReference type="ARBA" id="ARBA00022989"/>
    </source>
</evidence>
<gene>
    <name evidence="12" type="primary">LOC111130437</name>
</gene>
<dbReference type="FunFam" id="1.20.1540.10:FF:000008">
    <property type="entry name" value="RHOMBOID-like protein 13"/>
    <property type="match status" value="1"/>
</dbReference>